<proteinExistence type="predicted"/>
<dbReference type="STRING" id="1798704.A3J93_03690"/>
<reference evidence="1 2" key="1">
    <citation type="journal article" date="2016" name="Nat. Commun.">
        <title>Thousands of microbial genomes shed light on interconnected biogeochemical processes in an aquifer system.</title>
        <authorList>
            <person name="Anantharaman K."/>
            <person name="Brown C.T."/>
            <person name="Hug L.A."/>
            <person name="Sharon I."/>
            <person name="Castelle C.J."/>
            <person name="Probst A.J."/>
            <person name="Thomas B.C."/>
            <person name="Singh A."/>
            <person name="Wilkins M.J."/>
            <person name="Karaoz U."/>
            <person name="Brodie E.L."/>
            <person name="Williams K.H."/>
            <person name="Hubbard S.S."/>
            <person name="Banfield J.F."/>
        </authorList>
    </citation>
    <scope>NUCLEOTIDE SEQUENCE [LARGE SCALE GENOMIC DNA]</scope>
</reference>
<organism evidence="1 2">
    <name type="scientific">Candidatus Magasanikbacteria bacterium RIFOXYC2_FULL_42_28</name>
    <dbReference type="NCBI Taxonomy" id="1798704"/>
    <lineage>
        <taxon>Bacteria</taxon>
        <taxon>Candidatus Magasanikiibacteriota</taxon>
    </lineage>
</organism>
<protein>
    <submittedName>
        <fullName evidence="1">Uncharacterized protein</fullName>
    </submittedName>
</protein>
<comment type="caution">
    <text evidence="1">The sequence shown here is derived from an EMBL/GenBank/DDBJ whole genome shotgun (WGS) entry which is preliminary data.</text>
</comment>
<dbReference type="AlphaFoldDB" id="A0A1F6NUV7"/>
<dbReference type="Proteomes" id="UP000177907">
    <property type="component" value="Unassembled WGS sequence"/>
</dbReference>
<sequence length="81" mass="9745">MKTIIEIDRKQDEVIRLHLSNDDYDDFGWIDMWTTKEKEGDEPEQSETVNFFIDDLRAALEGFVAQRELQHKRDQMLKENE</sequence>
<name>A0A1F6NUV7_9BACT</name>
<evidence type="ECO:0000313" key="1">
    <source>
        <dbReference type="EMBL" id="OGH87600.1"/>
    </source>
</evidence>
<gene>
    <name evidence="1" type="ORF">A3J93_03690</name>
</gene>
<accession>A0A1F6NUV7</accession>
<dbReference type="EMBL" id="MFQZ01000010">
    <property type="protein sequence ID" value="OGH87600.1"/>
    <property type="molecule type" value="Genomic_DNA"/>
</dbReference>
<evidence type="ECO:0000313" key="2">
    <source>
        <dbReference type="Proteomes" id="UP000177907"/>
    </source>
</evidence>